<dbReference type="InterPro" id="IPR009725">
    <property type="entry name" value="3_dmu_93_MTrfase"/>
</dbReference>
<dbReference type="PANTHER" id="PTHR33990:SF4">
    <property type="entry name" value="PHNB-LIKE DOMAIN-CONTAINING PROTEIN"/>
    <property type="match status" value="1"/>
</dbReference>
<dbReference type="Proteomes" id="UP001205185">
    <property type="component" value="Unassembled WGS sequence"/>
</dbReference>
<dbReference type="EMBL" id="JAMTCO010000011">
    <property type="protein sequence ID" value="MCP2272129.1"/>
    <property type="molecule type" value="Genomic_DNA"/>
</dbReference>
<dbReference type="SUPFAM" id="SSF54593">
    <property type="entry name" value="Glyoxalase/Bleomycin resistance protein/Dihydroxybiphenyl dioxygenase"/>
    <property type="match status" value="1"/>
</dbReference>
<gene>
    <name evidence="2" type="ORF">LV75_004648</name>
</gene>
<evidence type="ECO:0000313" key="2">
    <source>
        <dbReference type="EMBL" id="MCP2272129.1"/>
    </source>
</evidence>
<dbReference type="Pfam" id="PF06983">
    <property type="entry name" value="3-dmu-9_3-mt"/>
    <property type="match status" value="1"/>
</dbReference>
<sequence length="138" mass="14887">MSTVQPKVTPFLMFQGKQAEAAITFYVSLFDDGEVLDLKHAGPDGPGGPDAEGTVHLASFRAGGQVIRAIDSAPVHDFTFTPSISLYVTCESEAEIDRLYAALSEGGQPLMPLGDYGFSVKFGWVNDRFGVSWQLNLV</sequence>
<organism evidence="2 3">
    <name type="scientific">Actinokineospora diospyrosa</name>
    <dbReference type="NCBI Taxonomy" id="103728"/>
    <lineage>
        <taxon>Bacteria</taxon>
        <taxon>Bacillati</taxon>
        <taxon>Actinomycetota</taxon>
        <taxon>Actinomycetes</taxon>
        <taxon>Pseudonocardiales</taxon>
        <taxon>Pseudonocardiaceae</taxon>
        <taxon>Actinokineospora</taxon>
    </lineage>
</organism>
<evidence type="ECO:0000259" key="1">
    <source>
        <dbReference type="Pfam" id="PF06983"/>
    </source>
</evidence>
<reference evidence="2 3" key="1">
    <citation type="submission" date="2022-06" db="EMBL/GenBank/DDBJ databases">
        <title>Genomic Encyclopedia of Archaeal and Bacterial Type Strains, Phase II (KMG-II): from individual species to whole genera.</title>
        <authorList>
            <person name="Goeker M."/>
        </authorList>
    </citation>
    <scope>NUCLEOTIDE SEQUENCE [LARGE SCALE GENOMIC DNA]</scope>
    <source>
        <strain evidence="2 3">DSM 44255</strain>
    </source>
</reference>
<accession>A0ABT1IHN2</accession>
<keyword evidence="3" id="KW-1185">Reference proteome</keyword>
<dbReference type="PIRSF" id="PIRSF021700">
    <property type="entry name" value="3_dmu_93_MTrfase"/>
    <property type="match status" value="1"/>
</dbReference>
<comment type="caution">
    <text evidence="2">The sequence shown here is derived from an EMBL/GenBank/DDBJ whole genome shotgun (WGS) entry which is preliminary data.</text>
</comment>
<name>A0ABT1IHN2_9PSEU</name>
<proteinExistence type="predicted"/>
<protein>
    <submittedName>
        <fullName evidence="2">Glyoxalase superfamily enzyme, possibly 3-demethylubiquinone-9 3-methyltransferase</fullName>
    </submittedName>
</protein>
<feature type="domain" description="PhnB-like" evidence="1">
    <location>
        <begin position="7"/>
        <end position="135"/>
    </location>
</feature>
<dbReference type="InterPro" id="IPR028973">
    <property type="entry name" value="PhnB-like"/>
</dbReference>
<evidence type="ECO:0000313" key="3">
    <source>
        <dbReference type="Proteomes" id="UP001205185"/>
    </source>
</evidence>
<dbReference type="Gene3D" id="3.30.720.100">
    <property type="match status" value="1"/>
</dbReference>
<dbReference type="PANTHER" id="PTHR33990">
    <property type="entry name" value="PROTEIN YJDN-RELATED"/>
    <property type="match status" value="1"/>
</dbReference>
<dbReference type="InterPro" id="IPR029068">
    <property type="entry name" value="Glyas_Bleomycin-R_OHBP_Dase"/>
</dbReference>
<dbReference type="RefSeq" id="WP_253889065.1">
    <property type="nucleotide sequence ID" value="NZ_BAAAVB010000015.1"/>
</dbReference>
<dbReference type="CDD" id="cd06588">
    <property type="entry name" value="PhnB_like"/>
    <property type="match status" value="1"/>
</dbReference>
<dbReference type="Gene3D" id="3.30.720.110">
    <property type="match status" value="1"/>
</dbReference>